<organism evidence="1 2">
    <name type="scientific">Aeoliella mucimassa</name>
    <dbReference type="NCBI Taxonomy" id="2527972"/>
    <lineage>
        <taxon>Bacteria</taxon>
        <taxon>Pseudomonadati</taxon>
        <taxon>Planctomycetota</taxon>
        <taxon>Planctomycetia</taxon>
        <taxon>Pirellulales</taxon>
        <taxon>Lacipirellulaceae</taxon>
        <taxon>Aeoliella</taxon>
    </lineage>
</organism>
<reference evidence="1 2" key="1">
    <citation type="submission" date="2019-02" db="EMBL/GenBank/DDBJ databases">
        <title>Deep-cultivation of Planctomycetes and their phenomic and genomic characterization uncovers novel biology.</title>
        <authorList>
            <person name="Wiegand S."/>
            <person name="Jogler M."/>
            <person name="Boedeker C."/>
            <person name="Pinto D."/>
            <person name="Vollmers J."/>
            <person name="Rivas-Marin E."/>
            <person name="Kohn T."/>
            <person name="Peeters S.H."/>
            <person name="Heuer A."/>
            <person name="Rast P."/>
            <person name="Oberbeckmann S."/>
            <person name="Bunk B."/>
            <person name="Jeske O."/>
            <person name="Meyerdierks A."/>
            <person name="Storesund J.E."/>
            <person name="Kallscheuer N."/>
            <person name="Luecker S."/>
            <person name="Lage O.M."/>
            <person name="Pohl T."/>
            <person name="Merkel B.J."/>
            <person name="Hornburger P."/>
            <person name="Mueller R.-W."/>
            <person name="Bruemmer F."/>
            <person name="Labrenz M."/>
            <person name="Spormann A.M."/>
            <person name="Op den Camp H."/>
            <person name="Overmann J."/>
            <person name="Amann R."/>
            <person name="Jetten M.S.M."/>
            <person name="Mascher T."/>
            <person name="Medema M.H."/>
            <person name="Devos D.P."/>
            <person name="Kaster A.-K."/>
            <person name="Ovreas L."/>
            <person name="Rohde M."/>
            <person name="Galperin M.Y."/>
            <person name="Jogler C."/>
        </authorList>
    </citation>
    <scope>NUCLEOTIDE SEQUENCE [LARGE SCALE GENOMIC DNA]</scope>
    <source>
        <strain evidence="1 2">Pan181</strain>
    </source>
</reference>
<gene>
    <name evidence="1" type="ORF">Pan181_52250</name>
</gene>
<sequence length="94" mass="10932">MNIPRRIRTVVVSVPVDNDWLTNKSASRSRVKPSDLLPWSDPTIAKLVRKLQHEVRTEQSRVVAEAEMPWNEPFEYEFDDHNGFSIDTDALLNR</sequence>
<dbReference type="RefSeq" id="WP_145251575.1">
    <property type="nucleotide sequence ID" value="NZ_CP036278.1"/>
</dbReference>
<dbReference type="KEGG" id="amuc:Pan181_52250"/>
<dbReference type="EMBL" id="CP036278">
    <property type="protein sequence ID" value="QDU58984.1"/>
    <property type="molecule type" value="Genomic_DNA"/>
</dbReference>
<proteinExistence type="predicted"/>
<evidence type="ECO:0000313" key="1">
    <source>
        <dbReference type="EMBL" id="QDU58984.1"/>
    </source>
</evidence>
<keyword evidence="2" id="KW-1185">Reference proteome</keyword>
<dbReference type="OrthoDB" id="281424at2"/>
<accession>A0A518AW83</accession>
<dbReference type="Proteomes" id="UP000315750">
    <property type="component" value="Chromosome"/>
</dbReference>
<name>A0A518AW83_9BACT</name>
<protein>
    <submittedName>
        <fullName evidence="1">Uncharacterized protein</fullName>
    </submittedName>
</protein>
<dbReference type="AlphaFoldDB" id="A0A518AW83"/>
<evidence type="ECO:0000313" key="2">
    <source>
        <dbReference type="Proteomes" id="UP000315750"/>
    </source>
</evidence>